<evidence type="ECO:0000256" key="1">
    <source>
        <dbReference type="SAM" id="MobiDB-lite"/>
    </source>
</evidence>
<protein>
    <submittedName>
        <fullName evidence="2">Uncharacterized protein</fullName>
    </submittedName>
</protein>
<evidence type="ECO:0000313" key="2">
    <source>
        <dbReference type="EMBL" id="VDK72362.1"/>
    </source>
</evidence>
<feature type="region of interest" description="Disordered" evidence="1">
    <location>
        <begin position="130"/>
        <end position="175"/>
    </location>
</feature>
<dbReference type="AlphaFoldDB" id="A0A3P6S8X4"/>
<dbReference type="OrthoDB" id="8783038at2759"/>
<name>A0A3P6S8X4_DIBLA</name>
<reference evidence="2 3" key="1">
    <citation type="submission" date="2018-11" db="EMBL/GenBank/DDBJ databases">
        <authorList>
            <consortium name="Pathogen Informatics"/>
        </authorList>
    </citation>
    <scope>NUCLEOTIDE SEQUENCE [LARGE SCALE GENOMIC DNA]</scope>
</reference>
<dbReference type="SUPFAM" id="SSF103657">
    <property type="entry name" value="BAR/IMD domain-like"/>
    <property type="match status" value="1"/>
</dbReference>
<proteinExistence type="predicted"/>
<dbReference type="Gene3D" id="1.20.1270.60">
    <property type="entry name" value="Arfaptin homology (AH) domain/BAR domain"/>
    <property type="match status" value="1"/>
</dbReference>
<gene>
    <name evidence="2" type="ORF">DILT_LOCUS2406</name>
</gene>
<sequence>MNRGHHYNHTLKQWGEAGQQMEGFRIKKTQELLCVLAERLRVTIERMSSVCSDLEATAARIDAEQDSRAIIERLRTGNLPPEDEPFEDLVIDDPPVVNLESYGESMRKQMSINSLPTAVVNTDDPEAAVNGNSPLDTVLPANDVSSSRNKYGTRGRRMSSSSTAPISGPAARRLSTSSVAAGQLNANGQSIMRKLFSRRSKVPASS</sequence>
<dbReference type="Proteomes" id="UP000281553">
    <property type="component" value="Unassembled WGS sequence"/>
</dbReference>
<organism evidence="2 3">
    <name type="scientific">Dibothriocephalus latus</name>
    <name type="common">Fish tapeworm</name>
    <name type="synonym">Diphyllobothrium latum</name>
    <dbReference type="NCBI Taxonomy" id="60516"/>
    <lineage>
        <taxon>Eukaryota</taxon>
        <taxon>Metazoa</taxon>
        <taxon>Spiralia</taxon>
        <taxon>Lophotrochozoa</taxon>
        <taxon>Platyhelminthes</taxon>
        <taxon>Cestoda</taxon>
        <taxon>Eucestoda</taxon>
        <taxon>Diphyllobothriidea</taxon>
        <taxon>Diphyllobothriidae</taxon>
        <taxon>Dibothriocephalus</taxon>
    </lineage>
</organism>
<evidence type="ECO:0000313" key="3">
    <source>
        <dbReference type="Proteomes" id="UP000281553"/>
    </source>
</evidence>
<accession>A0A3P6S8X4</accession>
<keyword evidence="3" id="KW-1185">Reference proteome</keyword>
<dbReference type="EMBL" id="UYRU01042047">
    <property type="protein sequence ID" value="VDK72362.1"/>
    <property type="molecule type" value="Genomic_DNA"/>
</dbReference>
<dbReference type="InterPro" id="IPR027267">
    <property type="entry name" value="AH/BAR_dom_sf"/>
</dbReference>